<sequence length="29" mass="3262">MTENQISVMVKFDSELDGAGMFLTLRQLS</sequence>
<dbReference type="Proteomes" id="UP000195514">
    <property type="component" value="Chromosome I"/>
</dbReference>
<reference evidence="2" key="1">
    <citation type="submission" date="2017-05" db="EMBL/GenBank/DDBJ databases">
        <authorList>
            <person name="Kirkegaard R."/>
            <person name="Mcilroy J S."/>
        </authorList>
    </citation>
    <scope>NUCLEOTIDE SEQUENCE [LARGE SCALE GENOMIC DNA]</scope>
</reference>
<organism evidence="1 2">
    <name type="scientific">Candidatus Brevifilum fermentans</name>
    <dbReference type="NCBI Taxonomy" id="1986204"/>
    <lineage>
        <taxon>Bacteria</taxon>
        <taxon>Bacillati</taxon>
        <taxon>Chloroflexota</taxon>
        <taxon>Anaerolineae</taxon>
        <taxon>Anaerolineales</taxon>
        <taxon>Anaerolineaceae</taxon>
        <taxon>Candidatus Brevifilum</taxon>
    </lineage>
</organism>
<gene>
    <name evidence="1" type="ORF">CFX1CAM_0133</name>
</gene>
<dbReference type="AlphaFoldDB" id="A0A1Y6K3M5"/>
<keyword evidence="2" id="KW-1185">Reference proteome</keyword>
<accession>A0A1Y6K3M5</accession>
<name>A0A1Y6K3M5_9CHLR</name>
<evidence type="ECO:0000313" key="1">
    <source>
        <dbReference type="EMBL" id="SMX53199.1"/>
    </source>
</evidence>
<dbReference type="KEGG" id="abat:CFX1CAM_0133"/>
<protein>
    <submittedName>
        <fullName evidence="1">Uncharacterized protein</fullName>
    </submittedName>
</protein>
<proteinExistence type="predicted"/>
<evidence type="ECO:0000313" key="2">
    <source>
        <dbReference type="Proteomes" id="UP000195514"/>
    </source>
</evidence>
<dbReference type="EMBL" id="LT859958">
    <property type="protein sequence ID" value="SMX53199.1"/>
    <property type="molecule type" value="Genomic_DNA"/>
</dbReference>